<evidence type="ECO:0000313" key="2">
    <source>
        <dbReference type="EMBL" id="KAJ2921892.1"/>
    </source>
</evidence>
<feature type="chain" id="PRO_5040869755" evidence="1">
    <location>
        <begin position="20"/>
        <end position="213"/>
    </location>
</feature>
<accession>A0A9W8M9P8</accession>
<feature type="non-terminal residue" evidence="2">
    <location>
        <position position="213"/>
    </location>
</feature>
<reference evidence="2" key="1">
    <citation type="submission" date="2022-06" db="EMBL/GenBank/DDBJ databases">
        <title>Genome Sequence of Candolleomyces eurysporus.</title>
        <authorList>
            <person name="Buettner E."/>
        </authorList>
    </citation>
    <scope>NUCLEOTIDE SEQUENCE</scope>
    <source>
        <strain evidence="2">VTCC 930004</strain>
    </source>
</reference>
<evidence type="ECO:0000313" key="3">
    <source>
        <dbReference type="Proteomes" id="UP001140091"/>
    </source>
</evidence>
<dbReference type="Proteomes" id="UP001140091">
    <property type="component" value="Unassembled WGS sequence"/>
</dbReference>
<comment type="caution">
    <text evidence="2">The sequence shown here is derived from an EMBL/GenBank/DDBJ whole genome shotgun (WGS) entry which is preliminary data.</text>
</comment>
<evidence type="ECO:0000256" key="1">
    <source>
        <dbReference type="SAM" id="SignalP"/>
    </source>
</evidence>
<dbReference type="AlphaFoldDB" id="A0A9W8M9P8"/>
<sequence>MQLRLFFILFSIFSPWALALPSNRLNLGSRSKVDLPKRDDLAGSPSVVARNLDSVDDRIREMVIRELLAQYSIGDLEGRDLEDIHSRLVAEIAGGIAEVGMAAYKAIKGSIEKDKKLRGEYTQKVAQEARKQFGKGMNVIVTKADKNAGKIKGDHKHKVVTYKPALGAPVKYNVYACKNCQYTKKGDGGRLNWSYLGTGGQRKGNTITFGKKK</sequence>
<dbReference type="OrthoDB" id="3685327at2759"/>
<gene>
    <name evidence="2" type="ORF">H1R20_g15202</name>
</gene>
<keyword evidence="3" id="KW-1185">Reference proteome</keyword>
<proteinExistence type="predicted"/>
<name>A0A9W8M9P8_9AGAR</name>
<dbReference type="EMBL" id="JANBPK010001538">
    <property type="protein sequence ID" value="KAJ2921892.1"/>
    <property type="molecule type" value="Genomic_DNA"/>
</dbReference>
<feature type="signal peptide" evidence="1">
    <location>
        <begin position="1"/>
        <end position="19"/>
    </location>
</feature>
<protein>
    <submittedName>
        <fullName evidence="2">Uncharacterized protein</fullName>
    </submittedName>
</protein>
<keyword evidence="1" id="KW-0732">Signal</keyword>
<organism evidence="2 3">
    <name type="scientific">Candolleomyces eurysporus</name>
    <dbReference type="NCBI Taxonomy" id="2828524"/>
    <lineage>
        <taxon>Eukaryota</taxon>
        <taxon>Fungi</taxon>
        <taxon>Dikarya</taxon>
        <taxon>Basidiomycota</taxon>
        <taxon>Agaricomycotina</taxon>
        <taxon>Agaricomycetes</taxon>
        <taxon>Agaricomycetidae</taxon>
        <taxon>Agaricales</taxon>
        <taxon>Agaricineae</taxon>
        <taxon>Psathyrellaceae</taxon>
        <taxon>Candolleomyces</taxon>
    </lineage>
</organism>